<proteinExistence type="predicted"/>
<evidence type="ECO:0000313" key="2">
    <source>
        <dbReference type="Proteomes" id="UP001370348"/>
    </source>
</evidence>
<dbReference type="InterPro" id="IPR015315">
    <property type="entry name" value="DUF1963"/>
</dbReference>
<organism evidence="1 2">
    <name type="scientific">Pendulispora albinea</name>
    <dbReference type="NCBI Taxonomy" id="2741071"/>
    <lineage>
        <taxon>Bacteria</taxon>
        <taxon>Pseudomonadati</taxon>
        <taxon>Myxococcota</taxon>
        <taxon>Myxococcia</taxon>
        <taxon>Myxococcales</taxon>
        <taxon>Sorangiineae</taxon>
        <taxon>Pendulisporaceae</taxon>
        <taxon>Pendulispora</taxon>
    </lineage>
</organism>
<evidence type="ECO:0000313" key="1">
    <source>
        <dbReference type="EMBL" id="WXB18237.1"/>
    </source>
</evidence>
<dbReference type="Proteomes" id="UP001370348">
    <property type="component" value="Chromosome"/>
</dbReference>
<reference evidence="1 2" key="1">
    <citation type="submission" date="2021-12" db="EMBL/GenBank/DDBJ databases">
        <title>Discovery of the Pendulisporaceae a myxobacterial family with distinct sporulation behavior and unique specialized metabolism.</title>
        <authorList>
            <person name="Garcia R."/>
            <person name="Popoff A."/>
            <person name="Bader C.D."/>
            <person name="Loehr J."/>
            <person name="Walesch S."/>
            <person name="Walt C."/>
            <person name="Boldt J."/>
            <person name="Bunk B."/>
            <person name="Haeckl F.J.F.P.J."/>
            <person name="Gunesch A.P."/>
            <person name="Birkelbach J."/>
            <person name="Nuebel U."/>
            <person name="Pietschmann T."/>
            <person name="Bach T."/>
            <person name="Mueller R."/>
        </authorList>
    </citation>
    <scope>NUCLEOTIDE SEQUENCE [LARGE SCALE GENOMIC DNA]</scope>
    <source>
        <strain evidence="1 2">MSr11954</strain>
    </source>
</reference>
<gene>
    <name evidence="1" type="ORF">LZC94_13355</name>
</gene>
<dbReference type="PANTHER" id="PTHR36436:SF6">
    <property type="entry name" value="SLL5081 PROTEIN"/>
    <property type="match status" value="1"/>
</dbReference>
<accession>A0ABZ2M6V9</accession>
<dbReference type="InterPro" id="IPR035948">
    <property type="entry name" value="YwqG-like_sf"/>
</dbReference>
<dbReference type="SUPFAM" id="SSF103032">
    <property type="entry name" value="Hypothetical protein YwqG"/>
    <property type="match status" value="1"/>
</dbReference>
<sequence>MSNAHVLATFAERALRIAATPADLATLPIGASRFGGAPDVPAIFVWPTCAGRPLTFLAQLDLSEVNAPGLPPRGFLLFFYDVIELPFDVAPGDPAASVLFLDVDRSTLVRRAHPPIDPEGGPFAGCRLAFRPVVDLPTIGDAVLEAAGIALDEREYEAYEKVAVSLSEVETPNRYHHLLGYPQTMQSEMRTALQSAANGISSEDARARRDALLRDAVAEWQLLLQIDTDDDEEDGPGWMWGGCGRLYFWIRTSDLEARAFDQVWVILQCT</sequence>
<dbReference type="EMBL" id="CP089984">
    <property type="protein sequence ID" value="WXB18237.1"/>
    <property type="molecule type" value="Genomic_DNA"/>
</dbReference>
<keyword evidence="2" id="KW-1185">Reference proteome</keyword>
<dbReference type="RefSeq" id="WP_394827879.1">
    <property type="nucleotide sequence ID" value="NZ_CP089984.1"/>
</dbReference>
<dbReference type="Gene3D" id="2.30.320.10">
    <property type="entry name" value="YwqG-like"/>
    <property type="match status" value="1"/>
</dbReference>
<dbReference type="PANTHER" id="PTHR36436">
    <property type="entry name" value="SLL5081 PROTEIN"/>
    <property type="match status" value="1"/>
</dbReference>
<protein>
    <submittedName>
        <fullName evidence="1">DUF1963 domain-containing protein</fullName>
    </submittedName>
</protein>
<name>A0ABZ2M6V9_9BACT</name>
<dbReference type="Pfam" id="PF09234">
    <property type="entry name" value="DUF1963"/>
    <property type="match status" value="1"/>
</dbReference>